<evidence type="ECO:0000256" key="1">
    <source>
        <dbReference type="SAM" id="MobiDB-lite"/>
    </source>
</evidence>
<reference evidence="2" key="1">
    <citation type="submission" date="2018-10" db="EMBL/GenBank/DDBJ databases">
        <title>Hidden diversity of soil giant viruses.</title>
        <authorList>
            <person name="Schulz F."/>
            <person name="Alteio L."/>
            <person name="Goudeau D."/>
            <person name="Ryan E.M."/>
            <person name="Malmstrom R.R."/>
            <person name="Blanchard J."/>
            <person name="Woyke T."/>
        </authorList>
    </citation>
    <scope>NUCLEOTIDE SEQUENCE</scope>
    <source>
        <strain evidence="2">SOV1</strain>
    </source>
</reference>
<gene>
    <name evidence="2" type="ORF">Solivirus6_2</name>
</gene>
<dbReference type="EMBL" id="MK072494">
    <property type="protein sequence ID" value="AYV86093.1"/>
    <property type="molecule type" value="Genomic_DNA"/>
</dbReference>
<sequence>MSSSSGSTGFGKAGAKVKEWTVDLITKYISDANKKSGGGVQKFWSVERPGTFLALSGGKKYAMKDASRASAQPGSGAAFVYNPDLRVAGTVQHIYNVLQYALSKAGRPLAVQVGALNQMSGGAFGQPSATVALDVSSIYNNSIDPRNPAHAALIASITPARGSGTAARKGPTMHVSEWSAIVSHITKAAPAKKEGGKAKGKGGGGGSKDPQANRARRVSDFNAAMSEVLSGMTPAKVINVTKFNPATNIGARNQPAPQPSATGASRSQARRLVINVPGRGMVQLPIIFQPNADEAFRAYVTNVVSHSQQYRELAQPMLSALQDAQRGTGMIQGAGQFVAAAPVAFPQQFAPSTSPRSTALGQASPAPLFSQQMAPLATQQSPIRGFQTGGIPPMPTTMATSGFGSMAALPQYGR</sequence>
<proteinExistence type="predicted"/>
<accession>A0A3G5AJJ5</accession>
<feature type="region of interest" description="Disordered" evidence="1">
    <location>
        <begin position="187"/>
        <end position="214"/>
    </location>
</feature>
<organism evidence="2">
    <name type="scientific">Solivirus sp</name>
    <dbReference type="NCBI Taxonomy" id="2487772"/>
    <lineage>
        <taxon>Viruses</taxon>
        <taxon>Pithoviruses</taxon>
    </lineage>
</organism>
<name>A0A3G5AJJ5_9VIRU</name>
<evidence type="ECO:0000313" key="2">
    <source>
        <dbReference type="EMBL" id="AYV86093.1"/>
    </source>
</evidence>
<protein>
    <submittedName>
        <fullName evidence="2">Uncharacterized protein</fullName>
    </submittedName>
</protein>